<evidence type="ECO:0000313" key="2">
    <source>
        <dbReference type="EMBL" id="CAK9868001.1"/>
    </source>
</evidence>
<reference evidence="2" key="1">
    <citation type="submission" date="2024-03" db="EMBL/GenBank/DDBJ databases">
        <authorList>
            <consortium name="ELIXIR-Norway"/>
            <consortium name="Elixir Norway"/>
        </authorList>
    </citation>
    <scope>NUCLEOTIDE SEQUENCE</scope>
</reference>
<feature type="region of interest" description="Disordered" evidence="1">
    <location>
        <begin position="66"/>
        <end position="104"/>
    </location>
</feature>
<name>A0ABP1B0C5_9BRYO</name>
<evidence type="ECO:0000256" key="1">
    <source>
        <dbReference type="SAM" id="MobiDB-lite"/>
    </source>
</evidence>
<proteinExistence type="predicted"/>
<sequence length="128" mass="14798">MLDLQNNSRDWKTQHGKFSSSRTKQAVIILGIYRSHNIDRVAIGQAELRTKLKQAHSTYFLVLQKPRDRKSDRNASCCKTKEKQRTAKRGQTQETHKRERRPAILLTEIGCGQGMERAEDGFLDKTRT</sequence>
<dbReference type="Proteomes" id="UP001497522">
    <property type="component" value="Chromosome 17"/>
</dbReference>
<feature type="compositionally biased region" description="Basic and acidic residues" evidence="1">
    <location>
        <begin position="66"/>
        <end position="85"/>
    </location>
</feature>
<evidence type="ECO:0000313" key="3">
    <source>
        <dbReference type="Proteomes" id="UP001497522"/>
    </source>
</evidence>
<gene>
    <name evidence="2" type="ORF">CSSPJE1EN2_LOCUS10996</name>
</gene>
<dbReference type="EMBL" id="OZ023718">
    <property type="protein sequence ID" value="CAK9868001.1"/>
    <property type="molecule type" value="Genomic_DNA"/>
</dbReference>
<accession>A0ABP1B0C5</accession>
<organism evidence="2 3">
    <name type="scientific">Sphagnum jensenii</name>
    <dbReference type="NCBI Taxonomy" id="128206"/>
    <lineage>
        <taxon>Eukaryota</taxon>
        <taxon>Viridiplantae</taxon>
        <taxon>Streptophyta</taxon>
        <taxon>Embryophyta</taxon>
        <taxon>Bryophyta</taxon>
        <taxon>Sphagnophytina</taxon>
        <taxon>Sphagnopsida</taxon>
        <taxon>Sphagnales</taxon>
        <taxon>Sphagnaceae</taxon>
        <taxon>Sphagnum</taxon>
    </lineage>
</organism>
<protein>
    <submittedName>
        <fullName evidence="2">Uncharacterized protein</fullName>
    </submittedName>
</protein>
<keyword evidence="3" id="KW-1185">Reference proteome</keyword>